<protein>
    <submittedName>
        <fullName evidence="3">Cytochrome c family protein</fullName>
    </submittedName>
</protein>
<reference evidence="3" key="1">
    <citation type="submission" date="2018-07" db="EMBL/GenBank/DDBJ databases">
        <authorList>
            <consortium name="Genoscope - CEA"/>
            <person name="William W."/>
        </authorList>
    </citation>
    <scope>NUCLEOTIDE SEQUENCE</scope>
    <source>
        <strain evidence="3">IK1</strain>
    </source>
</reference>
<dbReference type="Pfam" id="PF11783">
    <property type="entry name" value="Cytochrome_cB"/>
    <property type="match status" value="1"/>
</dbReference>
<dbReference type="EMBL" id="UPXX01000030">
    <property type="protein sequence ID" value="VBB45959.1"/>
    <property type="molecule type" value="Genomic_DNA"/>
</dbReference>
<accession>A0A653AD02</accession>
<evidence type="ECO:0000256" key="1">
    <source>
        <dbReference type="ARBA" id="ARBA00022729"/>
    </source>
</evidence>
<proteinExistence type="predicted"/>
<dbReference type="GO" id="GO:0016491">
    <property type="term" value="F:oxidoreductase activity"/>
    <property type="evidence" value="ECO:0007669"/>
    <property type="project" value="TreeGrafter"/>
</dbReference>
<dbReference type="AlphaFoldDB" id="A0A653AD02"/>
<dbReference type="PANTHER" id="PTHR35038">
    <property type="entry name" value="DISSIMILATORY SULFITE REDUCTASE SIRA"/>
    <property type="match status" value="1"/>
</dbReference>
<dbReference type="NCBIfam" id="TIGR04315">
    <property type="entry name" value="octaheme_Shew"/>
    <property type="match status" value="1"/>
</dbReference>
<feature type="region of interest" description="Disordered" evidence="2">
    <location>
        <begin position="333"/>
        <end position="353"/>
    </location>
</feature>
<name>A0A653AD02_UNCDX</name>
<evidence type="ECO:0000256" key="2">
    <source>
        <dbReference type="SAM" id="MobiDB-lite"/>
    </source>
</evidence>
<sequence length="353" mass="38747">MDCLVCHDRTGTYEKAPAGCGDEKKGLDLVKIARGVGRPTRANCGSCHFCGGGGDAIKHGNLSEALIDPPRELDVHMGGLDFACQDCHTTNGHRIAGASMTTCVSEGRVSCTDCHDERPHATDRHAVQKTLNDHCDAIACETCHIPQFAKAKPTLLFWNWALAGRDTKELENSPYCITTQHRKKGLFIKKANVAPAYAWYNGRHERYRMGERVDVTGTTYLNPPAGGIQDPKAKITPFKIHTGVQPADATFQYLLIPKLWGGYWEHFDWERAIRSGMKEAELPYSGKSIFVTTVMHWRLNHGVVPKEQALGCMDCHGAKALMDFEALGYPEDPAAAGGRFGPGSDSPKERKGP</sequence>
<gene>
    <name evidence="3" type="ORF">TRIP_B360052</name>
</gene>
<dbReference type="InterPro" id="IPR036280">
    <property type="entry name" value="Multihaem_cyt_sf"/>
</dbReference>
<organism evidence="3">
    <name type="scientific">Uncultured Desulfatiglans sp</name>
    <dbReference type="NCBI Taxonomy" id="1748965"/>
    <lineage>
        <taxon>Bacteria</taxon>
        <taxon>Pseudomonadati</taxon>
        <taxon>Thermodesulfobacteriota</taxon>
        <taxon>Desulfobacteria</taxon>
        <taxon>Desulfatiglandales</taxon>
        <taxon>Desulfatiglandaceae</taxon>
        <taxon>Desulfatiglans</taxon>
        <taxon>environmental samples</taxon>
    </lineage>
</organism>
<dbReference type="InterPro" id="IPR051829">
    <property type="entry name" value="Multiheme_Cytochr_ET"/>
</dbReference>
<dbReference type="InterPro" id="IPR024673">
    <property type="entry name" value="Octahem_Cyt_c"/>
</dbReference>
<dbReference type="PANTHER" id="PTHR35038:SF5">
    <property type="entry name" value="CYTOCHROME C-TYPE PROTEIN NRFB"/>
    <property type="match status" value="1"/>
</dbReference>
<evidence type="ECO:0000313" key="3">
    <source>
        <dbReference type="EMBL" id="VBB45959.1"/>
    </source>
</evidence>
<dbReference type="SUPFAM" id="SSF48695">
    <property type="entry name" value="Multiheme cytochromes"/>
    <property type="match status" value="1"/>
</dbReference>
<keyword evidence="1" id="KW-0732">Signal</keyword>